<dbReference type="STRING" id="93378.A9798_10485"/>
<dbReference type="Proteomes" id="UP000255248">
    <property type="component" value="Unassembled WGS sequence"/>
</dbReference>
<evidence type="ECO:0000259" key="3">
    <source>
        <dbReference type="Pfam" id="PF01156"/>
    </source>
</evidence>
<dbReference type="EMBL" id="UFXZ01000001">
    <property type="protein sequence ID" value="STC89641.1"/>
    <property type="molecule type" value="Genomic_DNA"/>
</dbReference>
<proteinExistence type="predicted"/>
<dbReference type="AlphaFoldDB" id="A0A376DIS0"/>
<dbReference type="InterPro" id="IPR001910">
    <property type="entry name" value="Inosine/uridine_hydrolase_dom"/>
</dbReference>
<evidence type="ECO:0000313" key="4">
    <source>
        <dbReference type="EMBL" id="STC89641.1"/>
    </source>
</evidence>
<reference evidence="4 5" key="1">
    <citation type="submission" date="2018-06" db="EMBL/GenBank/DDBJ databases">
        <authorList>
            <consortium name="Pathogen Informatics"/>
            <person name="Doyle S."/>
        </authorList>
    </citation>
    <scope>NUCLEOTIDE SEQUENCE [LARGE SCALE GENOMIC DNA]</scope>
    <source>
        <strain evidence="4 5">NCTC12121</strain>
    </source>
</reference>
<sequence length="319" mass="35178">MERQPIIIDCDPGHDDAMAILWALAFPQLELKAVTTVAGNTSIDKVTNNAIKVLTKARRENIPVVMGAAEPLVRSLLEGKTGLLFHGASGLDGPLLPENGFAPYPGHAVNFLIELIEKSEEKITIIATGPLTNIALLLKMRPDLKCKIALISLMGGGARRGNWTPAAEYNIYADVEAAYIVFHSGIKILMAGLDVTQKAYITRQENELLRAKGTELACFVAELIDFFSKSHYEIENFPGCTLHDPTAVAAVVHPEWFTIQTCYVDIEMDGALTKGMTVVDDMNYLEKLQGKVMEKNVSVIFDLDREMYIHNFIESISKL</sequence>
<name>A0A376DIS0_9GAMM</name>
<evidence type="ECO:0000313" key="5">
    <source>
        <dbReference type="Proteomes" id="UP000255248"/>
    </source>
</evidence>
<evidence type="ECO:0000256" key="2">
    <source>
        <dbReference type="ARBA" id="ARBA00023295"/>
    </source>
</evidence>
<dbReference type="InterPro" id="IPR036452">
    <property type="entry name" value="Ribo_hydro-like"/>
</dbReference>
<dbReference type="GO" id="GO:0006152">
    <property type="term" value="P:purine nucleoside catabolic process"/>
    <property type="evidence" value="ECO:0007669"/>
    <property type="project" value="TreeGrafter"/>
</dbReference>
<dbReference type="Pfam" id="PF01156">
    <property type="entry name" value="IU_nuc_hydro"/>
    <property type="match status" value="1"/>
</dbReference>
<dbReference type="Gene3D" id="3.90.245.10">
    <property type="entry name" value="Ribonucleoside hydrolase-like"/>
    <property type="match status" value="1"/>
</dbReference>
<keyword evidence="1 4" id="KW-0378">Hydrolase</keyword>
<dbReference type="SUPFAM" id="SSF53590">
    <property type="entry name" value="Nucleoside hydrolase"/>
    <property type="match status" value="1"/>
</dbReference>
<dbReference type="RefSeq" id="WP_024524331.1">
    <property type="nucleotide sequence ID" value="NZ_CP065626.1"/>
</dbReference>
<organism evidence="4 5">
    <name type="scientific">Edwardsiella hoshinae</name>
    <dbReference type="NCBI Taxonomy" id="93378"/>
    <lineage>
        <taxon>Bacteria</taxon>
        <taxon>Pseudomonadati</taxon>
        <taxon>Pseudomonadota</taxon>
        <taxon>Gammaproteobacteria</taxon>
        <taxon>Enterobacterales</taxon>
        <taxon>Hafniaceae</taxon>
        <taxon>Edwardsiella</taxon>
    </lineage>
</organism>
<dbReference type="GO" id="GO:0008477">
    <property type="term" value="F:purine nucleosidase activity"/>
    <property type="evidence" value="ECO:0007669"/>
    <property type="project" value="TreeGrafter"/>
</dbReference>
<dbReference type="InterPro" id="IPR023186">
    <property type="entry name" value="IUNH"/>
</dbReference>
<dbReference type="EC" id="3.2.-.-" evidence="4"/>
<dbReference type="CDD" id="cd02651">
    <property type="entry name" value="nuc_hydro_IU_UC_XIUA"/>
    <property type="match status" value="1"/>
</dbReference>
<dbReference type="GO" id="GO:0005829">
    <property type="term" value="C:cytosol"/>
    <property type="evidence" value="ECO:0007669"/>
    <property type="project" value="TreeGrafter"/>
</dbReference>
<evidence type="ECO:0000256" key="1">
    <source>
        <dbReference type="ARBA" id="ARBA00022801"/>
    </source>
</evidence>
<dbReference type="PANTHER" id="PTHR12304:SF4">
    <property type="entry name" value="URIDINE NUCLEOSIDASE"/>
    <property type="match status" value="1"/>
</dbReference>
<accession>A0A376DIS0</accession>
<dbReference type="PANTHER" id="PTHR12304">
    <property type="entry name" value="INOSINE-URIDINE PREFERRING NUCLEOSIDE HYDROLASE"/>
    <property type="match status" value="1"/>
</dbReference>
<dbReference type="OrthoDB" id="9797882at2"/>
<gene>
    <name evidence="4" type="primary">rihA_3</name>
    <name evidence="4" type="ORF">NCTC12121_02274</name>
</gene>
<keyword evidence="2 4" id="KW-0326">Glycosidase</keyword>
<feature type="domain" description="Inosine/uridine-preferring nucleoside hydrolase" evidence="3">
    <location>
        <begin position="6"/>
        <end position="308"/>
    </location>
</feature>
<protein>
    <submittedName>
        <fullName evidence="4">Pyrimidine-specific ribonucleoside hydrolase rihA</fullName>
        <ecNumber evidence="4">3.2.-.-</ecNumber>
    </submittedName>
</protein>